<dbReference type="GO" id="GO:0016459">
    <property type="term" value="C:myosin complex"/>
    <property type="evidence" value="ECO:0007669"/>
    <property type="project" value="UniProtKB-KW"/>
</dbReference>
<dbReference type="Gene3D" id="1.20.58.530">
    <property type="match status" value="1"/>
</dbReference>
<feature type="compositionally biased region" description="Polar residues" evidence="7">
    <location>
        <begin position="1640"/>
        <end position="1658"/>
    </location>
</feature>
<evidence type="ECO:0000256" key="1">
    <source>
        <dbReference type="ARBA" id="ARBA00022741"/>
    </source>
</evidence>
<keyword evidence="5 6" id="KW-0009">Actin-binding</keyword>
<dbReference type="GO" id="GO:0000146">
    <property type="term" value="F:microfilament motor activity"/>
    <property type="evidence" value="ECO:0007669"/>
    <property type="project" value="TreeGrafter"/>
</dbReference>
<dbReference type="GO" id="GO:0005737">
    <property type="term" value="C:cytoplasm"/>
    <property type="evidence" value="ECO:0007669"/>
    <property type="project" value="TreeGrafter"/>
</dbReference>
<dbReference type="InterPro" id="IPR036961">
    <property type="entry name" value="Kinesin_motor_dom_sf"/>
</dbReference>
<keyword evidence="1 6" id="KW-0547">Nucleotide-binding</keyword>
<dbReference type="PANTHER" id="PTHR13140:SF706">
    <property type="entry name" value="DILUTE CLASS UNCONVENTIONAL MYOSIN, ISOFORM C"/>
    <property type="match status" value="1"/>
</dbReference>
<dbReference type="InterPro" id="IPR027417">
    <property type="entry name" value="P-loop_NTPase"/>
</dbReference>
<keyword evidence="4 6" id="KW-0505">Motor protein</keyword>
<feature type="compositionally biased region" description="Low complexity" evidence="7">
    <location>
        <begin position="1501"/>
        <end position="1513"/>
    </location>
</feature>
<evidence type="ECO:0000256" key="4">
    <source>
        <dbReference type="ARBA" id="ARBA00023175"/>
    </source>
</evidence>
<feature type="region of interest" description="Actin-binding" evidence="6">
    <location>
        <begin position="729"/>
        <end position="751"/>
    </location>
</feature>
<dbReference type="SMART" id="SM00242">
    <property type="entry name" value="MYSc"/>
    <property type="match status" value="1"/>
</dbReference>
<feature type="region of interest" description="Disordered" evidence="7">
    <location>
        <begin position="1635"/>
        <end position="1667"/>
    </location>
</feature>
<comment type="similarity">
    <text evidence="6">Belongs to the TRAFAC class myosin-kinesin ATPase superfamily. Myosin family.</text>
</comment>
<keyword evidence="3 6" id="KW-0518">Myosin</keyword>
<dbReference type="GO" id="GO:0051015">
    <property type="term" value="F:actin filament binding"/>
    <property type="evidence" value="ECO:0007669"/>
    <property type="project" value="TreeGrafter"/>
</dbReference>
<feature type="compositionally biased region" description="Basic residues" evidence="7">
    <location>
        <begin position="1486"/>
        <end position="1500"/>
    </location>
</feature>
<evidence type="ECO:0000256" key="7">
    <source>
        <dbReference type="SAM" id="MobiDB-lite"/>
    </source>
</evidence>
<dbReference type="Proteomes" id="UP000187429">
    <property type="component" value="Unassembled WGS sequence"/>
</dbReference>
<organism evidence="9 10">
    <name type="scientific">Smittium culicis</name>
    <dbReference type="NCBI Taxonomy" id="133412"/>
    <lineage>
        <taxon>Eukaryota</taxon>
        <taxon>Fungi</taxon>
        <taxon>Fungi incertae sedis</taxon>
        <taxon>Zoopagomycota</taxon>
        <taxon>Kickxellomycotina</taxon>
        <taxon>Harpellomycetes</taxon>
        <taxon>Harpellales</taxon>
        <taxon>Legeriomycetaceae</taxon>
        <taxon>Smittium</taxon>
    </lineage>
</organism>
<protein>
    <submittedName>
        <fullName evidence="9">Myosin-2B</fullName>
    </submittedName>
</protein>
<evidence type="ECO:0000313" key="9">
    <source>
        <dbReference type="EMBL" id="OMJ30318.1"/>
    </source>
</evidence>
<dbReference type="GO" id="GO:0016020">
    <property type="term" value="C:membrane"/>
    <property type="evidence" value="ECO:0007669"/>
    <property type="project" value="TreeGrafter"/>
</dbReference>
<keyword evidence="2 6" id="KW-0067">ATP-binding</keyword>
<dbReference type="FunFam" id="1.10.10.820:FF:000001">
    <property type="entry name" value="Myosin heavy chain"/>
    <property type="match status" value="1"/>
</dbReference>
<dbReference type="Gene3D" id="1.20.5.190">
    <property type="match status" value="1"/>
</dbReference>
<gene>
    <name evidence="9" type="ORF">AYI69_g142</name>
</gene>
<keyword evidence="10" id="KW-1185">Reference proteome</keyword>
<feature type="domain" description="Myosin motor" evidence="8">
    <location>
        <begin position="134"/>
        <end position="931"/>
    </location>
</feature>
<dbReference type="Gene3D" id="6.20.240.20">
    <property type="match status" value="1"/>
</dbReference>
<dbReference type="GO" id="GO:0007015">
    <property type="term" value="P:actin filament organization"/>
    <property type="evidence" value="ECO:0007669"/>
    <property type="project" value="TreeGrafter"/>
</dbReference>
<dbReference type="PANTHER" id="PTHR13140">
    <property type="entry name" value="MYOSIN"/>
    <property type="match status" value="1"/>
</dbReference>
<comment type="caution">
    <text evidence="9">The sequence shown here is derived from an EMBL/GenBank/DDBJ whole genome shotgun (WGS) entry which is preliminary data.</text>
</comment>
<dbReference type="Gene3D" id="1.10.10.820">
    <property type="match status" value="1"/>
</dbReference>
<dbReference type="InterPro" id="IPR001609">
    <property type="entry name" value="Myosin_head_motor_dom-like"/>
</dbReference>
<accession>A0A1R1YTV3</accession>
<dbReference type="Gene3D" id="3.40.850.10">
    <property type="entry name" value="Kinesin motor domain"/>
    <property type="match status" value="1"/>
</dbReference>
<dbReference type="PROSITE" id="PS51456">
    <property type="entry name" value="MYOSIN_MOTOR"/>
    <property type="match status" value="1"/>
</dbReference>
<dbReference type="OrthoDB" id="6108017at2759"/>
<dbReference type="PRINTS" id="PR00193">
    <property type="entry name" value="MYOSINHEAVY"/>
</dbReference>
<dbReference type="EMBL" id="LSSM01000030">
    <property type="protein sequence ID" value="OMJ30318.1"/>
    <property type="molecule type" value="Genomic_DNA"/>
</dbReference>
<evidence type="ECO:0000313" key="10">
    <source>
        <dbReference type="Proteomes" id="UP000187429"/>
    </source>
</evidence>
<evidence type="ECO:0000259" key="8">
    <source>
        <dbReference type="PROSITE" id="PS51456"/>
    </source>
</evidence>
<evidence type="ECO:0000256" key="5">
    <source>
        <dbReference type="ARBA" id="ARBA00023203"/>
    </source>
</evidence>
<evidence type="ECO:0000256" key="3">
    <source>
        <dbReference type="ARBA" id="ARBA00023123"/>
    </source>
</evidence>
<feature type="region of interest" description="Disordered" evidence="7">
    <location>
        <begin position="1461"/>
        <end position="1529"/>
    </location>
</feature>
<proteinExistence type="inferred from homology"/>
<evidence type="ECO:0000256" key="2">
    <source>
        <dbReference type="ARBA" id="ARBA00022840"/>
    </source>
</evidence>
<dbReference type="Pfam" id="PF00063">
    <property type="entry name" value="Myosin_head"/>
    <property type="match status" value="1"/>
</dbReference>
<dbReference type="GO" id="GO:0005524">
    <property type="term" value="F:ATP binding"/>
    <property type="evidence" value="ECO:0007669"/>
    <property type="project" value="UniProtKB-UniRule"/>
</dbReference>
<evidence type="ECO:0000256" key="6">
    <source>
        <dbReference type="PROSITE-ProRule" id="PRU00782"/>
    </source>
</evidence>
<name>A0A1R1YTV3_9FUNG</name>
<reference evidence="10" key="1">
    <citation type="submission" date="2017-01" db="EMBL/GenBank/DDBJ databases">
        <authorList>
            <person name="Wang Y."/>
            <person name="White M."/>
            <person name="Kvist S."/>
            <person name="Moncalvo J.-M."/>
        </authorList>
    </citation>
    <scope>NUCLEOTIDE SEQUENCE [LARGE SCALE GENOMIC DNA]</scope>
    <source>
        <strain evidence="10">ID-206-W2</strain>
    </source>
</reference>
<dbReference type="Gene3D" id="1.20.120.720">
    <property type="entry name" value="Myosin VI head, motor domain, U50 subdomain"/>
    <property type="match status" value="1"/>
</dbReference>
<dbReference type="SUPFAM" id="SSF52540">
    <property type="entry name" value="P-loop containing nucleoside triphosphate hydrolases"/>
    <property type="match status" value="1"/>
</dbReference>
<feature type="binding site" evidence="6">
    <location>
        <begin position="227"/>
        <end position="234"/>
    </location>
    <ligand>
        <name>ATP</name>
        <dbReference type="ChEBI" id="CHEBI:30616"/>
    </ligand>
</feature>
<sequence length="1701" mass="194148">MPDITPIHTRHSLKKKKSSTLTINEFNKSLESYLKGAEAWIYFSENEWILATLTSVAVDYDADKISICFIRKIVQNEDIKSLLSKEKKLESLGIWSAEAAPEKDFVILTFKATIRDICKKRVELPYLRNPLILDGIDDLTNLSHLNEPSVVHDLKIRFLEKKIYTYSGVVLVSLNPFYPIDIYGEKTMLKYVSQNRNKNDPHLYAVAEDAFNGMSANMVSQSIIVYGESGAGKTTSAKHIMRYFAQARRNDSNDEMTTVEKQILATNPVFEAFGNAKTTRNDNSSRFGKYIEILFGDDKKSIVGAKTRTFLLERSRICNLPDTERNYHIFYQLLAGASKQTRDQCHLSDYDWNCFSYLNKGGCGEISGVNDSKEFASTCEALELVGIDDIKQDQIWKVLSSLLHIGNIPIKSDTNGNTVDSFDKCSSFQTASKILGLDQKVLRKCFLTKTITTTRDVIETSLKKSQTIVLRDSIAKFLYSRLFDWILGPLNSTLVTNSGNDELFVGILDIYGFEYFEINSFEQLCINYANEKLQQHFNNHVFHLEQEEYMNEKLTNWEFIGFHDNRPCIELIEGKLGILTLLDEESRLEASTDTTFVSKLYMNFLSEKKHKSSDRRQSHDPNSPLSFFEKPRFSNSSFTVLHYAHPVTYEGEGFLEKNKDSISDELMNLLKSSSFSFIQELVACGEVPIDSPPQVPHSMANGSLVAPYINANRSKKQSPTLGAVFRRSLNKLMKKIALTELHYIRCIKTNTDKEPWKFESDLIVSQLRSCGVLETIKISKAGYPSRINIHEFNDRYRNLLPYETRSRLINNHTLSNGVIDKSIGNSESLNNTDSIESPKEFSPTDFSKMNSRNSSVILFSKIDTISKERLSTISDSFNKSSSDLSKVEDGDRDLSKLILQSCIEDRTQYQVGLTKVFFRAGQWANLENMRAKLFNDSAEVIQKNYKKYLYRKKYIQTKDSALIIQKWWKQKSFELKVTRFKQKSASVKIFNFWKENKEKQVERMRIIEENAKKLAESNTNTNFPTNIPYRTSSLSAGVCLPYSSMMIPRSASGLNIPGDNSRLSLIFRDRSIVSSEAKYSMISEINNSVLSNQNNAPWEQVKIFCLENRNYRNRLESDQTDTETLVFPTINRKSCPDVSELTQSSNSDVNVFKREAKNTRPRIYTLPLDSERLYSAIAYGERMENLRRGYSVSSESSLVQDRLIFDKMGYKSSRNGPDVEGQIGVSNIQSRNAILKNYSFGDFSTSENLNEFGKISKVENYEKLANFQNNYVSNSTQTASNISNSISIVYENSNGMTRIPLTKNRITNGFTHVGNNDNKYSGRNSFSSESLKKSFGTVDYQNMPSYKRSFDKSYESFFSPGEFNKQKSSSTIDHRMDALISPKLIESFNAKVLKRIRERGYSKINPVLIQAKSPTPGETNKFIRPEKVKEIEMKARKQSLGNFTPIQKTSDRRYVKNAYKYNPQNSRNEPVKRFNNHITTPTKISFGRHTKARAQYHSRKVSSSSEKSKNVNSKVKKDDSNSSKRLPNKKANDEISMIFEKNDEDKILIPVESYDIYNSFYLSKDNIANHSSKSVHSFEINKDLDLNLNSYNPNENKGTGGNLNPTKNNLYDSNSDFVIVPKHTNGDHEIVSTRSKYRETNSPQQQLPAPSNHSYQPQKSKKSTDTNTSAFIKNKKSFLNLKSKLPFVSRIKASSSSKNAI</sequence>